<gene>
    <name evidence="1" type="ORF">NE686_01715</name>
</gene>
<comment type="caution">
    <text evidence="1">The sequence shown here is derived from an EMBL/GenBank/DDBJ whole genome shotgun (WGS) entry which is preliminary data.</text>
</comment>
<protein>
    <submittedName>
        <fullName evidence="1">Flagellar protein</fullName>
    </submittedName>
</protein>
<dbReference type="EMBL" id="JANGAC010000001">
    <property type="protein sequence ID" value="MCQ4921790.1"/>
    <property type="molecule type" value="Genomic_DNA"/>
</dbReference>
<proteinExistence type="predicted"/>
<keyword evidence="1" id="KW-0966">Cell projection</keyword>
<dbReference type="RefSeq" id="WP_094900082.1">
    <property type="nucleotide sequence ID" value="NZ_CP172320.1"/>
</dbReference>
<evidence type="ECO:0000313" key="1">
    <source>
        <dbReference type="EMBL" id="MCQ4921790.1"/>
    </source>
</evidence>
<keyword evidence="1" id="KW-0282">Flagellum</keyword>
<dbReference type="Pfam" id="PF12611">
    <property type="entry name" value="Flagellar_put"/>
    <property type="match status" value="1"/>
</dbReference>
<dbReference type="Proteomes" id="UP001524478">
    <property type="component" value="Unassembled WGS sequence"/>
</dbReference>
<sequence length="126" mass="14503">MSKIDIRQLENRLINSSKSIEKKQFNSNKDFGQILEKIQNKDEEIKFSKHATERLNSRDVSLSLDEMNRLKSAFYKAESRGVKDALILMDDKAFIANVQNKIIITTVNKEQLKDNIFTNIDGAVII</sequence>
<dbReference type="InterPro" id="IPR013367">
    <property type="entry name" value="Flagellar_put"/>
</dbReference>
<keyword evidence="2" id="KW-1185">Reference proteome</keyword>
<dbReference type="NCBIfam" id="TIGR02530">
    <property type="entry name" value="flg_new"/>
    <property type="match status" value="1"/>
</dbReference>
<accession>A0ABT1S5Q7</accession>
<organism evidence="1 2">
    <name type="scientific">Tissierella carlieri</name>
    <dbReference type="NCBI Taxonomy" id="689904"/>
    <lineage>
        <taxon>Bacteria</taxon>
        <taxon>Bacillati</taxon>
        <taxon>Bacillota</taxon>
        <taxon>Tissierellia</taxon>
        <taxon>Tissierellales</taxon>
        <taxon>Tissierellaceae</taxon>
        <taxon>Tissierella</taxon>
    </lineage>
</organism>
<reference evidence="1 2" key="1">
    <citation type="submission" date="2022-06" db="EMBL/GenBank/DDBJ databases">
        <title>Isolation of gut microbiota from human fecal samples.</title>
        <authorList>
            <person name="Pamer E.G."/>
            <person name="Barat B."/>
            <person name="Waligurski E."/>
            <person name="Medina S."/>
            <person name="Paddock L."/>
            <person name="Mostad J."/>
        </authorList>
    </citation>
    <scope>NUCLEOTIDE SEQUENCE [LARGE SCALE GENOMIC DNA]</scope>
    <source>
        <strain evidence="1 2">DFI.7.95</strain>
    </source>
</reference>
<name>A0ABT1S5Q7_9FIRM</name>
<evidence type="ECO:0000313" key="2">
    <source>
        <dbReference type="Proteomes" id="UP001524478"/>
    </source>
</evidence>
<keyword evidence="1" id="KW-0969">Cilium</keyword>